<comment type="caution">
    <text evidence="1">The sequence shown here is derived from an EMBL/GenBank/DDBJ whole genome shotgun (WGS) entry which is preliminary data.</text>
</comment>
<evidence type="ECO:0000313" key="2">
    <source>
        <dbReference type="Proteomes" id="UP000781958"/>
    </source>
</evidence>
<evidence type="ECO:0000313" key="1">
    <source>
        <dbReference type="EMBL" id="MBP2294223.1"/>
    </source>
</evidence>
<organism evidence="1 2">
    <name type="scientific">Azospirillum rugosum</name>
    <dbReference type="NCBI Taxonomy" id="416170"/>
    <lineage>
        <taxon>Bacteria</taxon>
        <taxon>Pseudomonadati</taxon>
        <taxon>Pseudomonadota</taxon>
        <taxon>Alphaproteobacteria</taxon>
        <taxon>Rhodospirillales</taxon>
        <taxon>Azospirillaceae</taxon>
        <taxon>Azospirillum</taxon>
    </lineage>
</organism>
<dbReference type="PANTHER" id="PTHR12526:SF630">
    <property type="entry name" value="GLYCOSYLTRANSFERASE"/>
    <property type="match status" value="1"/>
</dbReference>
<accession>A0ABS4SNU1</accession>
<protein>
    <submittedName>
        <fullName evidence="1">Glycosyltransferase involved in cell wall biosynthesis</fullName>
    </submittedName>
</protein>
<reference evidence="1 2" key="1">
    <citation type="submission" date="2021-03" db="EMBL/GenBank/DDBJ databases">
        <title>Genomic Encyclopedia of Type Strains, Phase III (KMG-III): the genomes of soil and plant-associated and newly described type strains.</title>
        <authorList>
            <person name="Whitman W."/>
        </authorList>
    </citation>
    <scope>NUCLEOTIDE SEQUENCE [LARGE SCALE GENOMIC DNA]</scope>
    <source>
        <strain evidence="1 2">IMMIB AFH-6</strain>
    </source>
</reference>
<dbReference type="EMBL" id="JAGINP010000014">
    <property type="protein sequence ID" value="MBP2294223.1"/>
    <property type="molecule type" value="Genomic_DNA"/>
</dbReference>
<keyword evidence="2" id="KW-1185">Reference proteome</keyword>
<dbReference type="RefSeq" id="WP_209768278.1">
    <property type="nucleotide sequence ID" value="NZ_JAGINP010000014.1"/>
</dbReference>
<dbReference type="Proteomes" id="UP000781958">
    <property type="component" value="Unassembled WGS sequence"/>
</dbReference>
<gene>
    <name evidence="1" type="ORF">J2851_004009</name>
</gene>
<sequence>MEDLPSPGALAPRGPAGGASGGLTVLSVASPFTALGTDNDGPAEQVVAAIDAALLRAGHRSLVLAPEGSAVAGTLLPLPRVHAAAQGTAPTEAARTAVLRRVAAMVADAVERHAVDLVHLHVHDFTALLPPPGVPVLVTLYEPLDRYPDGVLAPRRPHTHLQGVSAEQTRAAPPGIALLPPIEVGVPVDRLHIRVPKRRFAVCLGTIERDHGFHIALDAAREVDIQLLLGGELSRSPDEQRYLQEEIRPRLDTKRRFLGQIGFARKRWMLGAARCLLAPSLTPDPTAMAALEALACGTPVVAFPTGALADIVEPGVTGFLVEDAASMARAIEDCETIDPDACRAVARARYSLEVMSDRYLTLYDDLVAGRARSVGVA</sequence>
<dbReference type="Pfam" id="PF13692">
    <property type="entry name" value="Glyco_trans_1_4"/>
    <property type="match status" value="1"/>
</dbReference>
<name>A0ABS4SNU1_9PROT</name>
<dbReference type="PANTHER" id="PTHR12526">
    <property type="entry name" value="GLYCOSYLTRANSFERASE"/>
    <property type="match status" value="1"/>
</dbReference>
<dbReference type="SUPFAM" id="SSF53756">
    <property type="entry name" value="UDP-Glycosyltransferase/glycogen phosphorylase"/>
    <property type="match status" value="1"/>
</dbReference>
<proteinExistence type="predicted"/>
<dbReference type="Gene3D" id="3.40.50.2000">
    <property type="entry name" value="Glycogen Phosphorylase B"/>
    <property type="match status" value="2"/>
</dbReference>